<sequence>MSETRPPNEPRPKNPIRRLTAQSPPPLRPATFAGAHSPASIFKLFDQNFIRHPTTTFGHASIRRFFLSPATIIRRTSRPIRHRPIRGFGSANTSLIRDLPVIRSERPHAVTIVTTDDDKAQFQL</sequence>
<reference evidence="2 3" key="1">
    <citation type="submission" date="2019-05" db="EMBL/GenBank/DDBJ databases">
        <title>Mikania micrantha, genome provides insights into the molecular mechanism of rapid growth.</title>
        <authorList>
            <person name="Liu B."/>
        </authorList>
    </citation>
    <scope>NUCLEOTIDE SEQUENCE [LARGE SCALE GENOMIC DNA]</scope>
    <source>
        <strain evidence="2">NLD-2019</strain>
        <tissue evidence="2">Leaf</tissue>
    </source>
</reference>
<dbReference type="EMBL" id="SZYD01000012">
    <property type="protein sequence ID" value="KAD4584009.1"/>
    <property type="molecule type" value="Genomic_DNA"/>
</dbReference>
<dbReference type="AlphaFoldDB" id="A0A5N6N906"/>
<comment type="caution">
    <text evidence="2">The sequence shown here is derived from an EMBL/GenBank/DDBJ whole genome shotgun (WGS) entry which is preliminary data.</text>
</comment>
<organism evidence="2 3">
    <name type="scientific">Mikania micrantha</name>
    <name type="common">bitter vine</name>
    <dbReference type="NCBI Taxonomy" id="192012"/>
    <lineage>
        <taxon>Eukaryota</taxon>
        <taxon>Viridiplantae</taxon>
        <taxon>Streptophyta</taxon>
        <taxon>Embryophyta</taxon>
        <taxon>Tracheophyta</taxon>
        <taxon>Spermatophyta</taxon>
        <taxon>Magnoliopsida</taxon>
        <taxon>eudicotyledons</taxon>
        <taxon>Gunneridae</taxon>
        <taxon>Pentapetalae</taxon>
        <taxon>asterids</taxon>
        <taxon>campanulids</taxon>
        <taxon>Asterales</taxon>
        <taxon>Asteraceae</taxon>
        <taxon>Asteroideae</taxon>
        <taxon>Heliantheae alliance</taxon>
        <taxon>Eupatorieae</taxon>
        <taxon>Mikania</taxon>
    </lineage>
</organism>
<feature type="compositionally biased region" description="Basic and acidic residues" evidence="1">
    <location>
        <begin position="1"/>
        <end position="12"/>
    </location>
</feature>
<evidence type="ECO:0000256" key="1">
    <source>
        <dbReference type="SAM" id="MobiDB-lite"/>
    </source>
</evidence>
<evidence type="ECO:0000313" key="2">
    <source>
        <dbReference type="EMBL" id="KAD4584009.1"/>
    </source>
</evidence>
<protein>
    <submittedName>
        <fullName evidence="2">Uncharacterized protein</fullName>
    </submittedName>
</protein>
<name>A0A5N6N906_9ASTR</name>
<gene>
    <name evidence="2" type="ORF">E3N88_21610</name>
</gene>
<keyword evidence="3" id="KW-1185">Reference proteome</keyword>
<evidence type="ECO:0000313" key="3">
    <source>
        <dbReference type="Proteomes" id="UP000326396"/>
    </source>
</evidence>
<proteinExistence type="predicted"/>
<dbReference type="Proteomes" id="UP000326396">
    <property type="component" value="Linkage Group LG2"/>
</dbReference>
<feature type="region of interest" description="Disordered" evidence="1">
    <location>
        <begin position="1"/>
        <end position="33"/>
    </location>
</feature>
<accession>A0A5N6N906</accession>